<dbReference type="GO" id="GO:0005730">
    <property type="term" value="C:nucleolus"/>
    <property type="evidence" value="ECO:0007669"/>
    <property type="project" value="TreeGrafter"/>
</dbReference>
<dbReference type="RefSeq" id="XP_007727613.1">
    <property type="nucleotide sequence ID" value="XM_007729423.1"/>
</dbReference>
<feature type="compositionally biased region" description="Basic and acidic residues" evidence="1">
    <location>
        <begin position="93"/>
        <end position="110"/>
    </location>
</feature>
<dbReference type="Pfam" id="PF15375">
    <property type="entry name" value="FSAF1"/>
    <property type="match status" value="1"/>
</dbReference>
<gene>
    <name evidence="2" type="ORF">A1O1_08564</name>
</gene>
<keyword evidence="3" id="KW-1185">Reference proteome</keyword>
<dbReference type="STRING" id="1182541.W9YDP0"/>
<organism evidence="2 3">
    <name type="scientific">Capronia coronata CBS 617.96</name>
    <dbReference type="NCBI Taxonomy" id="1182541"/>
    <lineage>
        <taxon>Eukaryota</taxon>
        <taxon>Fungi</taxon>
        <taxon>Dikarya</taxon>
        <taxon>Ascomycota</taxon>
        <taxon>Pezizomycotina</taxon>
        <taxon>Eurotiomycetes</taxon>
        <taxon>Chaetothyriomycetidae</taxon>
        <taxon>Chaetothyriales</taxon>
        <taxon>Herpotrichiellaceae</taxon>
        <taxon>Capronia</taxon>
    </lineage>
</organism>
<reference evidence="2 3" key="1">
    <citation type="submission" date="2013-03" db="EMBL/GenBank/DDBJ databases">
        <title>The Genome Sequence of Capronia coronata CBS 617.96.</title>
        <authorList>
            <consortium name="The Broad Institute Genomics Platform"/>
            <person name="Cuomo C."/>
            <person name="de Hoog S."/>
            <person name="Gorbushina A."/>
            <person name="Walker B."/>
            <person name="Young S.K."/>
            <person name="Zeng Q."/>
            <person name="Gargeya S."/>
            <person name="Fitzgerald M."/>
            <person name="Haas B."/>
            <person name="Abouelleil A."/>
            <person name="Allen A.W."/>
            <person name="Alvarado L."/>
            <person name="Arachchi H.M."/>
            <person name="Berlin A.M."/>
            <person name="Chapman S.B."/>
            <person name="Gainer-Dewar J."/>
            <person name="Goldberg J."/>
            <person name="Griggs A."/>
            <person name="Gujja S."/>
            <person name="Hansen M."/>
            <person name="Howarth C."/>
            <person name="Imamovic A."/>
            <person name="Ireland A."/>
            <person name="Larimer J."/>
            <person name="McCowan C."/>
            <person name="Murphy C."/>
            <person name="Pearson M."/>
            <person name="Poon T.W."/>
            <person name="Priest M."/>
            <person name="Roberts A."/>
            <person name="Saif S."/>
            <person name="Shea T."/>
            <person name="Sisk P."/>
            <person name="Sykes S."/>
            <person name="Wortman J."/>
            <person name="Nusbaum C."/>
            <person name="Birren B."/>
        </authorList>
    </citation>
    <scope>NUCLEOTIDE SEQUENCE [LARGE SCALE GENOMIC DNA]</scope>
    <source>
        <strain evidence="2 3">CBS 617.96</strain>
    </source>
</reference>
<dbReference type="PANTHER" id="PTHR28096:SF1">
    <property type="entry name" value="PROTEIN FAF1"/>
    <property type="match status" value="1"/>
</dbReference>
<accession>W9YDP0</accession>
<dbReference type="GO" id="GO:0000462">
    <property type="term" value="P:maturation of SSU-rRNA from tricistronic rRNA transcript (SSU-rRNA, 5.8S rRNA, LSU-rRNA)"/>
    <property type="evidence" value="ECO:0007669"/>
    <property type="project" value="TreeGrafter"/>
</dbReference>
<protein>
    <recommendedName>
        <fullName evidence="4">Protein FAF1</fullName>
    </recommendedName>
</protein>
<name>W9YDP0_9EURO</name>
<feature type="region of interest" description="Disordered" evidence="1">
    <location>
        <begin position="1"/>
        <end position="143"/>
    </location>
</feature>
<evidence type="ECO:0008006" key="4">
    <source>
        <dbReference type="Google" id="ProtNLM"/>
    </source>
</evidence>
<dbReference type="PANTHER" id="PTHR28096">
    <property type="entry name" value="PROTEIN FAF1"/>
    <property type="match status" value="1"/>
</dbReference>
<dbReference type="OrthoDB" id="5556956at2759"/>
<dbReference type="EMBL" id="AMWN01000008">
    <property type="protein sequence ID" value="EXJ80419.1"/>
    <property type="molecule type" value="Genomic_DNA"/>
</dbReference>
<dbReference type="eggNOG" id="ENOG502QVP1">
    <property type="taxonomic scope" value="Eukaryota"/>
</dbReference>
<comment type="caution">
    <text evidence="2">The sequence shown here is derived from an EMBL/GenBank/DDBJ whole genome shotgun (WGS) entry which is preliminary data.</text>
</comment>
<dbReference type="HOGENOM" id="CLU_054969_0_0_1"/>
<dbReference type="InterPro" id="IPR053030">
    <property type="entry name" value="Ribosomal_biogenesis_FAF1-like"/>
</dbReference>
<feature type="compositionally biased region" description="Basic and acidic residues" evidence="1">
    <location>
        <begin position="31"/>
        <end position="41"/>
    </location>
</feature>
<proteinExistence type="predicted"/>
<evidence type="ECO:0000313" key="2">
    <source>
        <dbReference type="EMBL" id="EXJ80419.1"/>
    </source>
</evidence>
<dbReference type="AlphaFoldDB" id="W9YDP0"/>
<dbReference type="InterPro" id="IPR027973">
    <property type="entry name" value="FSAF1-like"/>
</dbReference>
<feature type="compositionally biased region" description="Acidic residues" evidence="1">
    <location>
        <begin position="59"/>
        <end position="90"/>
    </location>
</feature>
<dbReference type="GeneID" id="19163412"/>
<sequence length="287" mass="32786">MLGKRKREVVVATRETRRSSDNEQPPSTFPELERDIFKKYFESTFEPLPEYQTGTPSLLEDEDNATEPSSEEEEDSDWEGLSEPEQEETTVEVIEHRTFTDDTEEVELRRQQYKTFMTSKPPKEVEPTAKMKPEKPADDEEDAAETLNLKHDLDLQRLLKESHLLEEAKASSTLGSHRHKALDMRLQALGAKGSIFHQEKMPLTHRRGIITKATTREAVRRKEARENGIILERPTGKSNNSRARRERGVDVPAVGKFRGGTLKLSRRDVADIQGPSRSGGRGRRGRR</sequence>
<feature type="compositionally biased region" description="Basic and acidic residues" evidence="1">
    <location>
        <begin position="121"/>
        <end position="136"/>
    </location>
</feature>
<evidence type="ECO:0000313" key="3">
    <source>
        <dbReference type="Proteomes" id="UP000019484"/>
    </source>
</evidence>
<dbReference type="Proteomes" id="UP000019484">
    <property type="component" value="Unassembled WGS sequence"/>
</dbReference>
<feature type="region of interest" description="Disordered" evidence="1">
    <location>
        <begin position="233"/>
        <end position="287"/>
    </location>
</feature>
<evidence type="ECO:0000256" key="1">
    <source>
        <dbReference type="SAM" id="MobiDB-lite"/>
    </source>
</evidence>